<evidence type="ECO:0000256" key="1">
    <source>
        <dbReference type="SAM" id="Phobius"/>
    </source>
</evidence>
<keyword evidence="2" id="KW-0645">Protease</keyword>
<dbReference type="RefSeq" id="WP_209766610.1">
    <property type="nucleotide sequence ID" value="NZ_JAGINP010000008.1"/>
</dbReference>
<evidence type="ECO:0000313" key="2">
    <source>
        <dbReference type="EMBL" id="MBP2292737.1"/>
    </source>
</evidence>
<proteinExistence type="predicted"/>
<accession>A0ABS4SJQ5</accession>
<dbReference type="PANTHER" id="PTHR13325">
    <property type="entry name" value="PROTEASE M50 MEMBRANE-BOUND TRANSCRIPTION FACTOR SITE 2 PROTEASE"/>
    <property type="match status" value="1"/>
</dbReference>
<feature type="transmembrane region" description="Helical" evidence="1">
    <location>
        <begin position="373"/>
        <end position="395"/>
    </location>
</feature>
<dbReference type="GO" id="GO:0008237">
    <property type="term" value="F:metallopeptidase activity"/>
    <property type="evidence" value="ECO:0007669"/>
    <property type="project" value="UniProtKB-KW"/>
</dbReference>
<dbReference type="InterPro" id="IPR001193">
    <property type="entry name" value="MBTPS2"/>
</dbReference>
<dbReference type="PANTHER" id="PTHR13325:SF3">
    <property type="entry name" value="MEMBRANE-BOUND TRANSCRIPTION FACTOR SITE-2 PROTEASE"/>
    <property type="match status" value="1"/>
</dbReference>
<feature type="transmembrane region" description="Helical" evidence="1">
    <location>
        <begin position="300"/>
        <end position="319"/>
    </location>
</feature>
<feature type="transmembrane region" description="Helical" evidence="1">
    <location>
        <begin position="267"/>
        <end position="288"/>
    </location>
</feature>
<keyword evidence="2" id="KW-0378">Hydrolase</keyword>
<comment type="caution">
    <text evidence="2">The sequence shown here is derived from an EMBL/GenBank/DDBJ whole genome shotgun (WGS) entry which is preliminary data.</text>
</comment>
<sequence>MADVLTAAEGMPAAMVAPRRPPSPAEMPLPPLRDDLALLPGPATHEGAPTWTLHDPAANRFLRIGWLEFEILQRWPLGRADAIAEAIGRETPLAVSAEEVLHFVQFAERSELLHPVGPQGTARMAQRVEARRLHPLKWLLKNYLFLRVPLVRPDGFLRATLPLAKHLYTPGFLMLVLVVAMLGLYLIGRQWDSFTHSFLHLFTLEGAAMGGAALLVAKVIHEMGHGYAARLSGCRVPAMGVAFLVLMPVLWTDTTEAWRLTSRRKRLLIDAGGMLAELTLAAFASLAWSFLPDGPLRSGVFMLAGTTWIMTLAVNLNPLMRFDGYFLMADALDIPNLQDRAFAMGRWWLRERLFGLGAPPPEVQPPGRRRFMVGYAFAIWVYRFVLFTGIALLVYHLFFKLLGLFLMMVEIGWFIVRPIVTELAAWTAQRRAMRWNRNSATTLAAVGLLVAAFLVPWRSEVSAPALLHAERQAVLYALHAGRIRSLPEGIGAGLDANAAAFVLESPDLTYKIAQAERQIRLYQVQANAQAADPEQASQLPVTWQQMEGAVADLETLTAQRDEMTVRAPFAGRVLELADHLRPGAWVAAKEPLALLVAPDSVVAEAYVAEADLSRLTTGAAARFIPEDGSTPIPLRLRTIDALATRELDSAELASTHGGGVAARALPNGKTVTEEAVYRATLAPVDGPTLPHASRGTVLIEGERESWGRRLWRIAVGVLIRESGW</sequence>
<dbReference type="Gene3D" id="2.40.30.170">
    <property type="match status" value="1"/>
</dbReference>
<gene>
    <name evidence="2" type="ORF">J2851_002518</name>
</gene>
<keyword evidence="1" id="KW-0812">Transmembrane</keyword>
<feature type="transmembrane region" description="Helical" evidence="1">
    <location>
        <begin position="440"/>
        <end position="457"/>
    </location>
</feature>
<protein>
    <submittedName>
        <fullName evidence="2">Peptide zinc metalloprotease protein</fullName>
    </submittedName>
</protein>
<dbReference type="EMBL" id="JAGINP010000008">
    <property type="protein sequence ID" value="MBP2292737.1"/>
    <property type="molecule type" value="Genomic_DNA"/>
</dbReference>
<dbReference type="Gene3D" id="1.10.287.470">
    <property type="entry name" value="Helix hairpin bin"/>
    <property type="match status" value="1"/>
</dbReference>
<keyword evidence="1" id="KW-0472">Membrane</keyword>
<keyword evidence="2" id="KW-0482">Metalloprotease</keyword>
<feature type="transmembrane region" description="Helical" evidence="1">
    <location>
        <begin position="167"/>
        <end position="187"/>
    </location>
</feature>
<organism evidence="2 3">
    <name type="scientific">Azospirillum rugosum</name>
    <dbReference type="NCBI Taxonomy" id="416170"/>
    <lineage>
        <taxon>Bacteria</taxon>
        <taxon>Pseudomonadati</taxon>
        <taxon>Pseudomonadota</taxon>
        <taxon>Alphaproteobacteria</taxon>
        <taxon>Rhodospirillales</taxon>
        <taxon>Azospirillaceae</taxon>
        <taxon>Azospirillum</taxon>
    </lineage>
</organism>
<dbReference type="Proteomes" id="UP000781958">
    <property type="component" value="Unassembled WGS sequence"/>
</dbReference>
<feature type="transmembrane region" description="Helical" evidence="1">
    <location>
        <begin position="199"/>
        <end position="221"/>
    </location>
</feature>
<name>A0ABS4SJQ5_9PROT</name>
<reference evidence="2 3" key="1">
    <citation type="submission" date="2021-03" db="EMBL/GenBank/DDBJ databases">
        <title>Genomic Encyclopedia of Type Strains, Phase III (KMG-III): the genomes of soil and plant-associated and newly described type strains.</title>
        <authorList>
            <person name="Whitman W."/>
        </authorList>
    </citation>
    <scope>NUCLEOTIDE SEQUENCE [LARGE SCALE GENOMIC DNA]</scope>
    <source>
        <strain evidence="2 3">IMMIB AFH-6</strain>
    </source>
</reference>
<keyword evidence="1" id="KW-1133">Transmembrane helix</keyword>
<dbReference type="Gene3D" id="2.40.50.100">
    <property type="match status" value="1"/>
</dbReference>
<dbReference type="CDD" id="cd05709">
    <property type="entry name" value="S2P-M50"/>
    <property type="match status" value="1"/>
</dbReference>
<dbReference type="SUPFAM" id="SSF111369">
    <property type="entry name" value="HlyD-like secretion proteins"/>
    <property type="match status" value="1"/>
</dbReference>
<keyword evidence="3" id="KW-1185">Reference proteome</keyword>
<feature type="transmembrane region" description="Helical" evidence="1">
    <location>
        <begin position="401"/>
        <end position="420"/>
    </location>
</feature>
<evidence type="ECO:0000313" key="3">
    <source>
        <dbReference type="Proteomes" id="UP000781958"/>
    </source>
</evidence>